<dbReference type="PROSITE" id="PS51012">
    <property type="entry name" value="ABC_TM2"/>
    <property type="match status" value="1"/>
</dbReference>
<evidence type="ECO:0000259" key="2">
    <source>
        <dbReference type="PROSITE" id="PS51012"/>
    </source>
</evidence>
<name>A0AAE4Q2W1_9GAMM</name>
<dbReference type="Proteomes" id="UP001187859">
    <property type="component" value="Unassembled WGS sequence"/>
</dbReference>
<feature type="region of interest" description="Disordered" evidence="1">
    <location>
        <begin position="35"/>
        <end position="67"/>
    </location>
</feature>
<feature type="domain" description="ABC transmembrane type-2" evidence="2">
    <location>
        <begin position="1"/>
        <end position="20"/>
    </location>
</feature>
<proteinExistence type="predicted"/>
<dbReference type="EMBL" id="JASGOQ010000001">
    <property type="protein sequence ID" value="MDV5392639.1"/>
    <property type="molecule type" value="Genomic_DNA"/>
</dbReference>
<protein>
    <recommendedName>
        <fullName evidence="2">ABC transmembrane type-2 domain-containing protein</fullName>
    </recommendedName>
</protein>
<organism evidence="3 4">
    <name type="scientific">Shewanella xiamenensis</name>
    <dbReference type="NCBI Taxonomy" id="332186"/>
    <lineage>
        <taxon>Bacteria</taxon>
        <taxon>Pseudomonadati</taxon>
        <taxon>Pseudomonadota</taxon>
        <taxon>Gammaproteobacteria</taxon>
        <taxon>Alteromonadales</taxon>
        <taxon>Shewanellaceae</taxon>
        <taxon>Shewanella</taxon>
    </lineage>
</organism>
<evidence type="ECO:0000313" key="4">
    <source>
        <dbReference type="Proteomes" id="UP001187859"/>
    </source>
</evidence>
<accession>A0AAE4Q2W1</accession>
<dbReference type="InterPro" id="IPR047817">
    <property type="entry name" value="ABC2_TM_bact-type"/>
</dbReference>
<dbReference type="AlphaFoldDB" id="A0AAE4Q2W1"/>
<sequence>MKVIVVLILIVIGVFLFRRAQRLAKEEQEAMMAKKTTEMTKDTNSFPEVAESTPEVTPPVNNTPEDASATMKAPEIELMPREEVHQPSRAEIVAISEDIIDVDIPAVPNEDPVIILADASANIEKEAEIKPVSSEAEGLATPGSWANVTLQRAFEGYQSAETELARYNALQDVIAECYKQRKSTDYLAYGAALCELYLALFHRANATKPKQVELKTTGFMQLATLLNDTQAFNEAIALCQQAVSLGLTDGTVTGFEGRISRIEKAQAKAATA</sequence>
<evidence type="ECO:0000313" key="3">
    <source>
        <dbReference type="EMBL" id="MDV5392639.1"/>
    </source>
</evidence>
<comment type="caution">
    <text evidence="3">The sequence shown here is derived from an EMBL/GenBank/DDBJ whole genome shotgun (WGS) entry which is preliminary data.</text>
</comment>
<reference evidence="3" key="1">
    <citation type="submission" date="2023-05" db="EMBL/GenBank/DDBJ databases">
        <title>Colonisation of extended spectrum b-lactamase- and carbapenemase-producing bacteria on hospital surfaces from low- and middle-income countries.</title>
        <authorList>
            <person name="Nieto-Rosado M."/>
            <person name="Sands K."/>
            <person name="Iregbu K."/>
            <person name="Zahra R."/>
            <person name="Mazarati J.B."/>
            <person name="Mehtar S."/>
            <person name="Barnards-Group B."/>
            <person name="Walsh T.R."/>
        </authorList>
    </citation>
    <scope>NUCLEOTIDE SEQUENCE</scope>
    <source>
        <strain evidence="3">PP-E493</strain>
    </source>
</reference>
<evidence type="ECO:0000256" key="1">
    <source>
        <dbReference type="SAM" id="MobiDB-lite"/>
    </source>
</evidence>
<feature type="compositionally biased region" description="Low complexity" evidence="1">
    <location>
        <begin position="53"/>
        <end position="65"/>
    </location>
</feature>
<gene>
    <name evidence="3" type="ORF">QM089_20820</name>
</gene>
<dbReference type="RefSeq" id="WP_037413755.1">
    <property type="nucleotide sequence ID" value="NZ_JASGOQ010000001.1"/>
</dbReference>